<dbReference type="SUPFAM" id="SSF141868">
    <property type="entry name" value="EAL domain-like"/>
    <property type="match status" value="1"/>
</dbReference>
<keyword evidence="4" id="KW-1185">Reference proteome</keyword>
<evidence type="ECO:0000313" key="4">
    <source>
        <dbReference type="Proteomes" id="UP001162891"/>
    </source>
</evidence>
<dbReference type="Gene3D" id="3.20.20.450">
    <property type="entry name" value="EAL domain"/>
    <property type="match status" value="1"/>
</dbReference>
<feature type="domain" description="EAL" evidence="2">
    <location>
        <begin position="30"/>
        <end position="267"/>
    </location>
</feature>
<accession>A0ABM7WY38</accession>
<gene>
    <name evidence="3" type="ORF">AMOR_34360</name>
</gene>
<proteinExistence type="predicted"/>
<dbReference type="CDD" id="cd01948">
    <property type="entry name" value="EAL"/>
    <property type="match status" value="1"/>
</dbReference>
<dbReference type="RefSeq" id="WP_248352810.1">
    <property type="nucleotide sequence ID" value="NZ_AP025591.1"/>
</dbReference>
<dbReference type="EMBL" id="AP025591">
    <property type="protein sequence ID" value="BDG04440.1"/>
    <property type="molecule type" value="Genomic_DNA"/>
</dbReference>
<evidence type="ECO:0000259" key="2">
    <source>
        <dbReference type="PROSITE" id="PS50883"/>
    </source>
</evidence>
<dbReference type="SMART" id="SM00052">
    <property type="entry name" value="EAL"/>
    <property type="match status" value="1"/>
</dbReference>
<organism evidence="3 4">
    <name type="scientific">Anaeromyxobacter oryzae</name>
    <dbReference type="NCBI Taxonomy" id="2918170"/>
    <lineage>
        <taxon>Bacteria</taxon>
        <taxon>Pseudomonadati</taxon>
        <taxon>Myxococcota</taxon>
        <taxon>Myxococcia</taxon>
        <taxon>Myxococcales</taxon>
        <taxon>Cystobacterineae</taxon>
        <taxon>Anaeromyxobacteraceae</taxon>
        <taxon>Anaeromyxobacter</taxon>
    </lineage>
</organism>
<feature type="region of interest" description="Disordered" evidence="1">
    <location>
        <begin position="1"/>
        <end position="27"/>
    </location>
</feature>
<dbReference type="InterPro" id="IPR035919">
    <property type="entry name" value="EAL_sf"/>
</dbReference>
<dbReference type="Pfam" id="PF00563">
    <property type="entry name" value="EAL"/>
    <property type="match status" value="1"/>
</dbReference>
<name>A0ABM7WY38_9BACT</name>
<sequence>MNSHLSIAPREGARPAPLDVTAGDGERAPRRVDLGEVRSVLDEGRFASAYEPIVQTRNGRTVAFEALARFRRRDGRAIAPAPVFSLLHADPALLLRAELTVKLHQVEHAPRSALFVNLDPDCWARAGDADRNPFLALFASARSRIVVEVTEALACGDAYRSLDMIGALRRRRLPVALDDVGAAGGLLSFDALSEVQVIKFDRTLLPRLRHPRCRALVVALTRMARETGAHTVLEGVETTAEFVVARDLGFDLVQGYLFRDRMRLAGR</sequence>
<dbReference type="PANTHER" id="PTHR33121">
    <property type="entry name" value="CYCLIC DI-GMP PHOSPHODIESTERASE PDEF"/>
    <property type="match status" value="1"/>
</dbReference>
<dbReference type="PROSITE" id="PS50883">
    <property type="entry name" value="EAL"/>
    <property type="match status" value="1"/>
</dbReference>
<dbReference type="InterPro" id="IPR001633">
    <property type="entry name" value="EAL_dom"/>
</dbReference>
<evidence type="ECO:0000313" key="3">
    <source>
        <dbReference type="EMBL" id="BDG04440.1"/>
    </source>
</evidence>
<dbReference type="PANTHER" id="PTHR33121:SF76">
    <property type="entry name" value="SIGNALING PROTEIN"/>
    <property type="match status" value="1"/>
</dbReference>
<dbReference type="InterPro" id="IPR050706">
    <property type="entry name" value="Cyclic-di-GMP_PDE-like"/>
</dbReference>
<protein>
    <submittedName>
        <fullName evidence="3">Diguanylate phosphodiesterase</fullName>
    </submittedName>
</protein>
<reference evidence="4" key="1">
    <citation type="journal article" date="2022" name="Int. J. Syst. Evol. Microbiol.">
        <title>Anaeromyxobacter oryzae sp. nov., Anaeromyxobacter diazotrophicus sp. nov. and Anaeromyxobacter paludicola sp. nov., isolated from paddy soils.</title>
        <authorList>
            <person name="Itoh H."/>
            <person name="Xu Z."/>
            <person name="Mise K."/>
            <person name="Masuda Y."/>
            <person name="Ushijima N."/>
            <person name="Hayakawa C."/>
            <person name="Shiratori Y."/>
            <person name="Senoo K."/>
        </authorList>
    </citation>
    <scope>NUCLEOTIDE SEQUENCE [LARGE SCALE GENOMIC DNA]</scope>
    <source>
        <strain evidence="4">Red232</strain>
    </source>
</reference>
<dbReference type="Proteomes" id="UP001162891">
    <property type="component" value="Chromosome"/>
</dbReference>
<evidence type="ECO:0000256" key="1">
    <source>
        <dbReference type="SAM" id="MobiDB-lite"/>
    </source>
</evidence>